<name>A0A437K7J6_9BACI</name>
<organism evidence="1 2">
    <name type="scientific">Niallia taxi</name>
    <dbReference type="NCBI Taxonomy" id="2499688"/>
    <lineage>
        <taxon>Bacteria</taxon>
        <taxon>Bacillati</taxon>
        <taxon>Bacillota</taxon>
        <taxon>Bacilli</taxon>
        <taxon>Bacillales</taxon>
        <taxon>Bacillaceae</taxon>
        <taxon>Niallia</taxon>
    </lineage>
</organism>
<evidence type="ECO:0000313" key="1">
    <source>
        <dbReference type="EMBL" id="RVT59536.1"/>
    </source>
</evidence>
<gene>
    <name evidence="1" type="ORF">EM808_19785</name>
</gene>
<protein>
    <submittedName>
        <fullName evidence="1">Uncharacterized protein</fullName>
    </submittedName>
</protein>
<keyword evidence="2" id="KW-1185">Reference proteome</keyword>
<evidence type="ECO:0000313" key="2">
    <source>
        <dbReference type="Proteomes" id="UP000288024"/>
    </source>
</evidence>
<dbReference type="EMBL" id="RZTZ01000009">
    <property type="protein sequence ID" value="RVT59536.1"/>
    <property type="molecule type" value="Genomic_DNA"/>
</dbReference>
<comment type="caution">
    <text evidence="1">The sequence shown here is derived from an EMBL/GenBank/DDBJ whole genome shotgun (WGS) entry which is preliminary data.</text>
</comment>
<sequence length="287" mass="33431">MTILTAEEIYSYTENKLKAHYQNDSNKNEELSRLLDYYNLMLVERVRDEDKERLRDELFQTITHQIFNGYFLVVEILNRAKEEISNDNLEQPVGVLTQQIPDLLRGVTGEDFESTITHEPFRKLSSWLITEYEGIYPQLMDLAVNTAVVGSKWAFLDEREKRELTGENQVELTLFADPMDVTYLNPETYITADILNEQAELWTITRTRYNGFEKIGDLTLIKSVLNDVRLNISIKANLPEAERNLVIDGLIQKVKESNLLRELNLQITITAVEEYFEIINEIDNDLE</sequence>
<reference evidence="1 2" key="1">
    <citation type="submission" date="2019-01" db="EMBL/GenBank/DDBJ databases">
        <title>Bacillus sp. M5HDSG1-1, whole genome shotgun sequence.</title>
        <authorList>
            <person name="Tuo L."/>
        </authorList>
    </citation>
    <scope>NUCLEOTIDE SEQUENCE [LARGE SCALE GENOMIC DNA]</scope>
    <source>
        <strain evidence="1 2">M5HDSG1-1</strain>
    </source>
</reference>
<proteinExistence type="predicted"/>
<dbReference type="RefSeq" id="WP_127739969.1">
    <property type="nucleotide sequence ID" value="NZ_CAJCKN010000005.1"/>
</dbReference>
<accession>A0A437K7J6</accession>
<dbReference type="AlphaFoldDB" id="A0A437K7J6"/>
<dbReference type="Proteomes" id="UP000288024">
    <property type="component" value="Unassembled WGS sequence"/>
</dbReference>
<dbReference type="GeneID" id="87619080"/>